<feature type="transmembrane region" description="Helical" evidence="1">
    <location>
        <begin position="102"/>
        <end position="122"/>
    </location>
</feature>
<comment type="caution">
    <text evidence="2">The sequence shown here is derived from an EMBL/GenBank/DDBJ whole genome shotgun (WGS) entry which is preliminary data.</text>
</comment>
<dbReference type="AlphaFoldDB" id="A0AAV2ILE1"/>
<evidence type="ECO:0000313" key="3">
    <source>
        <dbReference type="Proteomes" id="UP001497497"/>
    </source>
</evidence>
<gene>
    <name evidence="2" type="ORF">GSLYS_00021137001</name>
</gene>
<evidence type="ECO:0008006" key="4">
    <source>
        <dbReference type="Google" id="ProtNLM"/>
    </source>
</evidence>
<feature type="transmembrane region" description="Helical" evidence="1">
    <location>
        <begin position="33"/>
        <end position="52"/>
    </location>
</feature>
<evidence type="ECO:0000256" key="1">
    <source>
        <dbReference type="SAM" id="Phobius"/>
    </source>
</evidence>
<keyword evidence="1" id="KW-0472">Membrane</keyword>
<evidence type="ECO:0000313" key="2">
    <source>
        <dbReference type="EMBL" id="CAL1547820.1"/>
    </source>
</evidence>
<sequence length="139" mass="15355">MADAFSEPPIRFLAFGIAFGEAVYNEFRDMRDYLDIVGGLFILAHMASKILSAGNGQAMAMGAMDALIFHLIASLAVPVVVTRFVLRMSANFIRELRLGRAIVRYAPMVLTMCVVVLMSVPVDNIVNKLLDETVRKMSK</sequence>
<keyword evidence="1" id="KW-1133">Transmembrane helix</keyword>
<feature type="transmembrane region" description="Helical" evidence="1">
    <location>
        <begin position="58"/>
        <end position="81"/>
    </location>
</feature>
<keyword evidence="3" id="KW-1185">Reference proteome</keyword>
<keyword evidence="1" id="KW-0812">Transmembrane</keyword>
<protein>
    <recommendedName>
        <fullName evidence="4">Mitochondrial fission process protein 1</fullName>
    </recommendedName>
</protein>
<reference evidence="2 3" key="1">
    <citation type="submission" date="2024-04" db="EMBL/GenBank/DDBJ databases">
        <authorList>
            <consortium name="Genoscope - CEA"/>
            <person name="William W."/>
        </authorList>
    </citation>
    <scope>NUCLEOTIDE SEQUENCE [LARGE SCALE GENOMIC DNA]</scope>
</reference>
<organism evidence="2 3">
    <name type="scientific">Lymnaea stagnalis</name>
    <name type="common">Great pond snail</name>
    <name type="synonym">Helix stagnalis</name>
    <dbReference type="NCBI Taxonomy" id="6523"/>
    <lineage>
        <taxon>Eukaryota</taxon>
        <taxon>Metazoa</taxon>
        <taxon>Spiralia</taxon>
        <taxon>Lophotrochozoa</taxon>
        <taxon>Mollusca</taxon>
        <taxon>Gastropoda</taxon>
        <taxon>Heterobranchia</taxon>
        <taxon>Euthyneura</taxon>
        <taxon>Panpulmonata</taxon>
        <taxon>Hygrophila</taxon>
        <taxon>Lymnaeoidea</taxon>
        <taxon>Lymnaeidae</taxon>
        <taxon>Lymnaea</taxon>
    </lineage>
</organism>
<dbReference type="Proteomes" id="UP001497497">
    <property type="component" value="Unassembled WGS sequence"/>
</dbReference>
<name>A0AAV2ILE1_LYMST</name>
<accession>A0AAV2ILE1</accession>
<dbReference type="EMBL" id="CAXITT010001077">
    <property type="protein sequence ID" value="CAL1547820.1"/>
    <property type="molecule type" value="Genomic_DNA"/>
</dbReference>
<proteinExistence type="predicted"/>